<dbReference type="InterPro" id="IPR043831">
    <property type="entry name" value="DUF5808"/>
</dbReference>
<keyword evidence="1" id="KW-1133">Transmembrane helix</keyword>
<dbReference type="KEGG" id="ppsc:EHS13_02230"/>
<feature type="transmembrane region" description="Helical" evidence="1">
    <location>
        <begin position="215"/>
        <end position="236"/>
    </location>
</feature>
<dbReference type="OrthoDB" id="157646at2"/>
<accession>A0A6B8RE44</accession>
<sequence length="461" mass="52586">MITAILLGSAILCYILLFVTYKPQAKYKNGMLFAVTLPAHAIDDKDILEVRARFNKHYNKISLWMTLFLVPFFVLHFWTAYQVIYFLGWFCVYFVISVIPFRRAFRDTLALKSDNDWFVGTKRVIQSDLRVAYLKNQRSASLWLFTIPFAMTIGLVLWSTSVEIQLLSIISGGFAITVIFLLLSLQLRRGKAKVYSTNSEVNLSLNQANRRAVSYLWLSMAIIENIHCLLICLILVNGHGSMTGVWVAITLLFAGFPLWLVLHVYGKIHTLEQEVLAQDGKAIYTDDDEYWANGFSYHNPLDRTILVPKRVGIGLTINTGTLTGKIIMWGTIGLTAAAIIGACLMLILSELISPVLTITPDHQIEIDYLMYSFDFNRSEIKELKLVQQVPSGRKSSGEATEKNLRGQFHLKDIGKSRLYIVKNNPPYIQIKLEDVYVFYNEKDPLLTKQLYEQLQKQVENS</sequence>
<dbReference type="Pfam" id="PF19124">
    <property type="entry name" value="DUF5808"/>
    <property type="match status" value="1"/>
</dbReference>
<gene>
    <name evidence="3" type="ORF">EHS13_02230</name>
</gene>
<protein>
    <recommendedName>
        <fullName evidence="2">DUF5808 domain-containing protein</fullName>
    </recommendedName>
</protein>
<evidence type="ECO:0000313" key="4">
    <source>
        <dbReference type="Proteomes" id="UP000426246"/>
    </source>
</evidence>
<keyword evidence="1" id="KW-0472">Membrane</keyword>
<evidence type="ECO:0000259" key="2">
    <source>
        <dbReference type="Pfam" id="PF19124"/>
    </source>
</evidence>
<feature type="transmembrane region" description="Helical" evidence="1">
    <location>
        <begin position="61"/>
        <end position="78"/>
    </location>
</feature>
<feature type="transmembrane region" description="Helical" evidence="1">
    <location>
        <begin position="164"/>
        <end position="183"/>
    </location>
</feature>
<keyword evidence="1" id="KW-0812">Transmembrane</keyword>
<evidence type="ECO:0000256" key="1">
    <source>
        <dbReference type="SAM" id="Phobius"/>
    </source>
</evidence>
<reference evidence="4" key="1">
    <citation type="submission" date="2018-11" db="EMBL/GenBank/DDBJ databases">
        <title>Complete genome sequence of Paenibacillus sp. ML311-T8.</title>
        <authorList>
            <person name="Nam Y.-D."/>
            <person name="Kang J."/>
            <person name="Chung W.-H."/>
            <person name="Park Y.S."/>
        </authorList>
    </citation>
    <scope>NUCLEOTIDE SEQUENCE [LARGE SCALE GENOMIC DNA]</scope>
    <source>
        <strain evidence="4">ML311-T8</strain>
    </source>
</reference>
<name>A0A6B8RE44_9BACL</name>
<feature type="transmembrane region" description="Helical" evidence="1">
    <location>
        <begin position="84"/>
        <end position="101"/>
    </location>
</feature>
<keyword evidence="4" id="KW-1185">Reference proteome</keyword>
<feature type="transmembrane region" description="Helical" evidence="1">
    <location>
        <begin position="6"/>
        <end position="21"/>
    </location>
</feature>
<feature type="transmembrane region" description="Helical" evidence="1">
    <location>
        <begin position="242"/>
        <end position="262"/>
    </location>
</feature>
<feature type="domain" description="DUF5808" evidence="2">
    <location>
        <begin position="301"/>
        <end position="325"/>
    </location>
</feature>
<dbReference type="AlphaFoldDB" id="A0A6B8RE44"/>
<feature type="transmembrane region" description="Helical" evidence="1">
    <location>
        <begin position="326"/>
        <end position="348"/>
    </location>
</feature>
<feature type="transmembrane region" description="Helical" evidence="1">
    <location>
        <begin position="140"/>
        <end position="158"/>
    </location>
</feature>
<dbReference type="EMBL" id="CP034235">
    <property type="protein sequence ID" value="QGQ93805.1"/>
    <property type="molecule type" value="Genomic_DNA"/>
</dbReference>
<organism evidence="3 4">
    <name type="scientific">Paenibacillus psychroresistens</name>
    <dbReference type="NCBI Taxonomy" id="1778678"/>
    <lineage>
        <taxon>Bacteria</taxon>
        <taxon>Bacillati</taxon>
        <taxon>Bacillota</taxon>
        <taxon>Bacilli</taxon>
        <taxon>Bacillales</taxon>
        <taxon>Paenibacillaceae</taxon>
        <taxon>Paenibacillus</taxon>
    </lineage>
</organism>
<proteinExistence type="predicted"/>
<dbReference type="Proteomes" id="UP000426246">
    <property type="component" value="Chromosome"/>
</dbReference>
<evidence type="ECO:0000313" key="3">
    <source>
        <dbReference type="EMBL" id="QGQ93805.1"/>
    </source>
</evidence>